<evidence type="ECO:0000313" key="8">
    <source>
        <dbReference type="Proteomes" id="UP000325315"/>
    </source>
</evidence>
<evidence type="ECO:0000256" key="2">
    <source>
        <dbReference type="ARBA" id="ARBA00022692"/>
    </source>
</evidence>
<organism evidence="7 8">
    <name type="scientific">Gossypium australe</name>
    <dbReference type="NCBI Taxonomy" id="47621"/>
    <lineage>
        <taxon>Eukaryota</taxon>
        <taxon>Viridiplantae</taxon>
        <taxon>Streptophyta</taxon>
        <taxon>Embryophyta</taxon>
        <taxon>Tracheophyta</taxon>
        <taxon>Spermatophyta</taxon>
        <taxon>Magnoliopsida</taxon>
        <taxon>eudicotyledons</taxon>
        <taxon>Gunneridae</taxon>
        <taxon>Pentapetalae</taxon>
        <taxon>rosids</taxon>
        <taxon>malvids</taxon>
        <taxon>Malvales</taxon>
        <taxon>Malvaceae</taxon>
        <taxon>Malvoideae</taxon>
        <taxon>Gossypium</taxon>
    </lineage>
</organism>
<comment type="subcellular location">
    <subcellularLocation>
        <location evidence="1">Golgi apparatus membrane</location>
        <topology evidence="1">Single-pass membrane protein</topology>
    </subcellularLocation>
</comment>
<dbReference type="GO" id="GO:0008168">
    <property type="term" value="F:methyltransferase activity"/>
    <property type="evidence" value="ECO:0007669"/>
    <property type="project" value="UniProtKB-KW"/>
</dbReference>
<keyword evidence="7" id="KW-0808">Transferase</keyword>
<dbReference type="GO" id="GO:0032259">
    <property type="term" value="P:methylation"/>
    <property type="evidence" value="ECO:0007669"/>
    <property type="project" value="UniProtKB-KW"/>
</dbReference>
<dbReference type="EMBL" id="SMMG02000007">
    <property type="protein sequence ID" value="KAA3465854.1"/>
    <property type="molecule type" value="Genomic_DNA"/>
</dbReference>
<keyword evidence="7" id="KW-0489">Methyltransferase</keyword>
<name>A0A5B6V9U8_9ROSI</name>
<keyword evidence="8" id="KW-1185">Reference proteome</keyword>
<dbReference type="GO" id="GO:0000139">
    <property type="term" value="C:Golgi membrane"/>
    <property type="evidence" value="ECO:0007669"/>
    <property type="project" value="UniProtKB-SubCell"/>
</dbReference>
<evidence type="ECO:0000256" key="3">
    <source>
        <dbReference type="ARBA" id="ARBA00022989"/>
    </source>
</evidence>
<sequence length="412" mass="47484">MKNRQNSCMGNERNIFIEENPMTIQAILSPTARLFLSELLFFGYDFFVRRAIPIVSYLLYLSVRILKYYVNLMGRYPLHDYIDQNEFTSKAVILSRIKQLSKKKKKKEKANCIIRLVKRRTMSREDNVMNRHYFADGRKLSLVAIAGLIAGVILILSFRKPGDYSLLCSLAKFRAQPIHEGEFSDMETQLQAIVHYATSKIVPQQNYGEISITFDVLKKRAPCNFLVFGLGYDSLMWNSLNPHGKTTFIEEDPKWVEIVLKTAPDLHAYPVKYRTELKEADDLLSHYRSEPSCFPSKAYLRGNDQCRLALTGFPDEFYDTEWDLIMIDAPRGYFPEAPGRMAAIFSAAVMARNRKGSGVTHVFLHDIDRRVEKLFANEFLCKKYLVKGFGRLWHFEIPSAVNMTTHDGSGFC</sequence>
<keyword evidence="4" id="KW-0333">Golgi apparatus</keyword>
<evidence type="ECO:0000256" key="5">
    <source>
        <dbReference type="ARBA" id="ARBA00023136"/>
    </source>
</evidence>
<dbReference type="NCBIfam" id="TIGR01627">
    <property type="entry name" value="A_thal_3515"/>
    <property type="match status" value="1"/>
</dbReference>
<evidence type="ECO:0000256" key="6">
    <source>
        <dbReference type="SAM" id="Phobius"/>
    </source>
</evidence>
<proteinExistence type="predicted"/>
<protein>
    <submittedName>
        <fullName evidence="7">Glucuronoxylan 4-O-methyltransferase 1-like</fullName>
    </submittedName>
</protein>
<dbReference type="AlphaFoldDB" id="A0A5B6V9U8"/>
<comment type="caution">
    <text evidence="7">The sequence shown here is derived from an EMBL/GenBank/DDBJ whole genome shotgun (WGS) entry which is preliminary data.</text>
</comment>
<dbReference type="Pfam" id="PF21729">
    <property type="entry name" value="IRX15_IRX15L_GXM"/>
    <property type="match status" value="1"/>
</dbReference>
<dbReference type="InterPro" id="IPR006514">
    <property type="entry name" value="IRX15/GXM/AGM"/>
</dbReference>
<dbReference type="GO" id="GO:0045492">
    <property type="term" value="P:xylan biosynthetic process"/>
    <property type="evidence" value="ECO:0007669"/>
    <property type="project" value="InterPro"/>
</dbReference>
<evidence type="ECO:0000256" key="4">
    <source>
        <dbReference type="ARBA" id="ARBA00023034"/>
    </source>
</evidence>
<dbReference type="PANTHER" id="PTHR31444">
    <property type="entry name" value="OS11G0490100 PROTEIN"/>
    <property type="match status" value="1"/>
</dbReference>
<evidence type="ECO:0000313" key="7">
    <source>
        <dbReference type="EMBL" id="KAA3465854.1"/>
    </source>
</evidence>
<feature type="transmembrane region" description="Helical" evidence="6">
    <location>
        <begin position="140"/>
        <end position="158"/>
    </location>
</feature>
<keyword evidence="5 6" id="KW-0472">Membrane</keyword>
<dbReference type="OrthoDB" id="1896682at2759"/>
<evidence type="ECO:0000256" key="1">
    <source>
        <dbReference type="ARBA" id="ARBA00004194"/>
    </source>
</evidence>
<keyword evidence="2 6" id="KW-0812">Transmembrane</keyword>
<accession>A0A5B6V9U8</accession>
<reference evidence="8" key="1">
    <citation type="journal article" date="2019" name="Plant Biotechnol. J.">
        <title>Genome sequencing of the Australian wild diploid species Gossypium australe highlights disease resistance and delayed gland morphogenesis.</title>
        <authorList>
            <person name="Cai Y."/>
            <person name="Cai X."/>
            <person name="Wang Q."/>
            <person name="Wang P."/>
            <person name="Zhang Y."/>
            <person name="Cai C."/>
            <person name="Xu Y."/>
            <person name="Wang K."/>
            <person name="Zhou Z."/>
            <person name="Wang C."/>
            <person name="Geng S."/>
            <person name="Li B."/>
            <person name="Dong Q."/>
            <person name="Hou Y."/>
            <person name="Wang H."/>
            <person name="Ai P."/>
            <person name="Liu Z."/>
            <person name="Yi F."/>
            <person name="Sun M."/>
            <person name="An G."/>
            <person name="Cheng J."/>
            <person name="Zhang Y."/>
            <person name="Shi Q."/>
            <person name="Xie Y."/>
            <person name="Shi X."/>
            <person name="Chang Y."/>
            <person name="Huang F."/>
            <person name="Chen Y."/>
            <person name="Hong S."/>
            <person name="Mi L."/>
            <person name="Sun Q."/>
            <person name="Zhang L."/>
            <person name="Zhou B."/>
            <person name="Peng R."/>
            <person name="Zhang X."/>
            <person name="Liu F."/>
        </authorList>
    </citation>
    <scope>NUCLEOTIDE SEQUENCE [LARGE SCALE GENOMIC DNA]</scope>
    <source>
        <strain evidence="8">cv. PA1801</strain>
    </source>
</reference>
<dbReference type="Proteomes" id="UP000325315">
    <property type="component" value="Unassembled WGS sequence"/>
</dbReference>
<keyword evidence="3 6" id="KW-1133">Transmembrane helix</keyword>
<gene>
    <name evidence="7" type="ORF">EPI10_000991</name>
</gene>